<proteinExistence type="predicted"/>
<dbReference type="AlphaFoldDB" id="X1JF18"/>
<comment type="caution">
    <text evidence="1">The sequence shown here is derived from an EMBL/GenBank/DDBJ whole genome shotgun (WGS) entry which is preliminary data.</text>
</comment>
<feature type="non-terminal residue" evidence="1">
    <location>
        <position position="71"/>
    </location>
</feature>
<protein>
    <recommendedName>
        <fullName evidence="2">Glycosyltransferase subfamily 4-like N-terminal domain-containing protein</fullName>
    </recommendedName>
</protein>
<dbReference type="EMBL" id="BARU01035390">
    <property type="protein sequence ID" value="GAH80105.1"/>
    <property type="molecule type" value="Genomic_DNA"/>
</dbReference>
<reference evidence="1" key="1">
    <citation type="journal article" date="2014" name="Front. Microbiol.">
        <title>High frequency of phylogenetically diverse reductive dehalogenase-homologous genes in deep subseafloor sedimentary metagenomes.</title>
        <authorList>
            <person name="Kawai M."/>
            <person name="Futagami T."/>
            <person name="Toyoda A."/>
            <person name="Takaki Y."/>
            <person name="Nishi S."/>
            <person name="Hori S."/>
            <person name="Arai W."/>
            <person name="Tsubouchi T."/>
            <person name="Morono Y."/>
            <person name="Uchiyama I."/>
            <person name="Ito T."/>
            <person name="Fujiyama A."/>
            <person name="Inagaki F."/>
            <person name="Takami H."/>
        </authorList>
    </citation>
    <scope>NUCLEOTIDE SEQUENCE</scope>
    <source>
        <strain evidence="1">Expedition CK06-06</strain>
    </source>
</reference>
<organism evidence="1">
    <name type="scientific">marine sediment metagenome</name>
    <dbReference type="NCBI Taxonomy" id="412755"/>
    <lineage>
        <taxon>unclassified sequences</taxon>
        <taxon>metagenomes</taxon>
        <taxon>ecological metagenomes</taxon>
    </lineage>
</organism>
<sequence length="71" mass="8043">MKLAKGLKGALGEDVSLVFGYLDRTLTELYGYGDEFFDSFVKLSREDPEKGISELVQRYKPHIIHSHNAPD</sequence>
<gene>
    <name evidence="1" type="ORF">S03H2_55414</name>
</gene>
<evidence type="ECO:0000313" key="1">
    <source>
        <dbReference type="EMBL" id="GAH80105.1"/>
    </source>
</evidence>
<evidence type="ECO:0008006" key="2">
    <source>
        <dbReference type="Google" id="ProtNLM"/>
    </source>
</evidence>
<accession>X1JF18</accession>
<name>X1JF18_9ZZZZ</name>